<gene>
    <name evidence="12" type="primary">hisH</name>
    <name evidence="15" type="ORF">EDD59_12534</name>
</gene>
<dbReference type="PANTHER" id="PTHR42701">
    <property type="entry name" value="IMIDAZOLE GLYCEROL PHOSPHATE SYNTHASE SUBUNIT HISH"/>
    <property type="match status" value="1"/>
</dbReference>
<dbReference type="NCBIfam" id="TIGR01855">
    <property type="entry name" value="IMP_synth_hisH"/>
    <property type="match status" value="1"/>
</dbReference>
<evidence type="ECO:0000313" key="15">
    <source>
        <dbReference type="EMBL" id="TCS76211.1"/>
    </source>
</evidence>
<keyword evidence="16" id="KW-1185">Reference proteome</keyword>
<dbReference type="EMBL" id="SLZZ01000025">
    <property type="protein sequence ID" value="TCS76211.1"/>
    <property type="molecule type" value="Genomic_DNA"/>
</dbReference>
<proteinExistence type="inferred from homology"/>
<dbReference type="InterPro" id="IPR010139">
    <property type="entry name" value="Imidazole-glycPsynth_HisH"/>
</dbReference>
<sequence length="206" mass="22968">MIAVIDYGAGNIKSVEKALLFLGQNVVITRDEEQILKADKVILPGVGAFGDAMENLNKYRLDRVIRQVSQKGIPFLGICLGLQLLFERSDEAPGVPGLGLLEGEILRIPGGEGIKIPHMGWNSLQLENNGRLFRGIPRQSYVYFVHSYYLKAKDEAIVKATTEYNVRIHASVEKNNVFACQFHPEKSSDVGIQILKNFVELGREEL</sequence>
<dbReference type="OrthoDB" id="9807137at2"/>
<evidence type="ECO:0000256" key="7">
    <source>
        <dbReference type="ARBA" id="ARBA00022962"/>
    </source>
</evidence>
<dbReference type="PIRSF" id="PIRSF000495">
    <property type="entry name" value="Amidotransf_hisH"/>
    <property type="match status" value="1"/>
</dbReference>
<dbReference type="SUPFAM" id="SSF52317">
    <property type="entry name" value="Class I glutamine amidotransferase-like"/>
    <property type="match status" value="1"/>
</dbReference>
<organism evidence="15 16">
    <name type="scientific">Muricomes intestini</name>
    <dbReference type="NCBI Taxonomy" id="1796634"/>
    <lineage>
        <taxon>Bacteria</taxon>
        <taxon>Bacillati</taxon>
        <taxon>Bacillota</taxon>
        <taxon>Clostridia</taxon>
        <taxon>Lachnospirales</taxon>
        <taxon>Lachnospiraceae</taxon>
        <taxon>Muricomes</taxon>
    </lineage>
</organism>
<keyword evidence="5 12" id="KW-0028">Amino-acid biosynthesis</keyword>
<dbReference type="EC" id="4.3.2.10" evidence="12"/>
<dbReference type="GO" id="GO:0016829">
    <property type="term" value="F:lyase activity"/>
    <property type="evidence" value="ECO:0007669"/>
    <property type="project" value="UniProtKB-KW"/>
</dbReference>
<keyword evidence="7 12" id="KW-0315">Glutamine amidotransferase</keyword>
<accession>A0A4R3K297</accession>
<keyword evidence="6 12" id="KW-0378">Hydrolase</keyword>
<dbReference type="PROSITE" id="PS51273">
    <property type="entry name" value="GATASE_TYPE_1"/>
    <property type="match status" value="1"/>
</dbReference>
<comment type="subcellular location">
    <subcellularLocation>
        <location evidence="1 12">Cytoplasm</location>
    </subcellularLocation>
</comment>
<comment type="pathway">
    <text evidence="2 12">Amino-acid biosynthesis; L-histidine biosynthesis; L-histidine from 5-phospho-alpha-D-ribose 1-diphosphate: step 5/9.</text>
</comment>
<dbReference type="Pfam" id="PF00117">
    <property type="entry name" value="GATase"/>
    <property type="match status" value="1"/>
</dbReference>
<comment type="function">
    <text evidence="12">IGPS catalyzes the conversion of PRFAR and glutamine to IGP, AICAR and glutamate. The HisH subunit catalyzes the hydrolysis of glutamine to glutamate and ammonia as part of the synthesis of IGP and AICAR. The resulting ammonia molecule is channeled to the active site of HisF.</text>
</comment>
<dbReference type="Gene3D" id="3.40.50.880">
    <property type="match status" value="1"/>
</dbReference>
<evidence type="ECO:0000256" key="3">
    <source>
        <dbReference type="ARBA" id="ARBA00011152"/>
    </source>
</evidence>
<keyword evidence="9 12" id="KW-0456">Lyase</keyword>
<reference evidence="15 16" key="1">
    <citation type="submission" date="2019-03" db="EMBL/GenBank/DDBJ databases">
        <title>Genomic Encyclopedia of Type Strains, Phase IV (KMG-IV): sequencing the most valuable type-strain genomes for metagenomic binning, comparative biology and taxonomic classification.</title>
        <authorList>
            <person name="Goeker M."/>
        </authorList>
    </citation>
    <scope>NUCLEOTIDE SEQUENCE [LARGE SCALE GENOMIC DNA]</scope>
    <source>
        <strain evidence="15 16">DSM 29489</strain>
    </source>
</reference>
<keyword evidence="4 12" id="KW-0963">Cytoplasm</keyword>
<feature type="active site" evidence="12 13">
    <location>
        <position position="183"/>
    </location>
</feature>
<comment type="subunit">
    <text evidence="3 12">Heterodimer of HisH and HisF.</text>
</comment>
<feature type="active site" evidence="12 13">
    <location>
        <position position="185"/>
    </location>
</feature>
<dbReference type="EC" id="3.5.1.2" evidence="12"/>
<evidence type="ECO:0000256" key="8">
    <source>
        <dbReference type="ARBA" id="ARBA00023102"/>
    </source>
</evidence>
<keyword evidence="8 12" id="KW-0368">Histidine biosynthesis</keyword>
<evidence type="ECO:0000256" key="2">
    <source>
        <dbReference type="ARBA" id="ARBA00005091"/>
    </source>
</evidence>
<dbReference type="GO" id="GO:0004359">
    <property type="term" value="F:glutaminase activity"/>
    <property type="evidence" value="ECO:0007669"/>
    <property type="project" value="UniProtKB-EC"/>
</dbReference>
<evidence type="ECO:0000256" key="6">
    <source>
        <dbReference type="ARBA" id="ARBA00022801"/>
    </source>
</evidence>
<feature type="domain" description="Glutamine amidotransferase" evidence="14">
    <location>
        <begin position="4"/>
        <end position="199"/>
    </location>
</feature>
<dbReference type="GO" id="GO:0000107">
    <property type="term" value="F:imidazoleglycerol-phosphate synthase activity"/>
    <property type="evidence" value="ECO:0007669"/>
    <property type="project" value="UniProtKB-UniRule"/>
</dbReference>
<evidence type="ECO:0000256" key="12">
    <source>
        <dbReference type="HAMAP-Rule" id="MF_00278"/>
    </source>
</evidence>
<evidence type="ECO:0000256" key="5">
    <source>
        <dbReference type="ARBA" id="ARBA00022605"/>
    </source>
</evidence>
<feature type="active site" description="Nucleophile" evidence="12 13">
    <location>
        <position position="79"/>
    </location>
</feature>
<evidence type="ECO:0000256" key="10">
    <source>
        <dbReference type="ARBA" id="ARBA00047838"/>
    </source>
</evidence>
<dbReference type="HAMAP" id="MF_00278">
    <property type="entry name" value="HisH"/>
    <property type="match status" value="1"/>
</dbReference>
<evidence type="ECO:0000256" key="11">
    <source>
        <dbReference type="ARBA" id="ARBA00049534"/>
    </source>
</evidence>
<dbReference type="PANTHER" id="PTHR42701:SF1">
    <property type="entry name" value="IMIDAZOLE GLYCEROL PHOSPHATE SYNTHASE SUBUNIT HISH"/>
    <property type="match status" value="1"/>
</dbReference>
<dbReference type="FunFam" id="3.40.50.880:FF:000009">
    <property type="entry name" value="Imidazole glycerol phosphate synthase subunit HisH"/>
    <property type="match status" value="1"/>
</dbReference>
<dbReference type="RefSeq" id="WP_132383018.1">
    <property type="nucleotide sequence ID" value="NZ_DAIPCY010000022.1"/>
</dbReference>
<comment type="caution">
    <text evidence="15">The sequence shown here is derived from an EMBL/GenBank/DDBJ whole genome shotgun (WGS) entry which is preliminary data.</text>
</comment>
<dbReference type="InterPro" id="IPR029062">
    <property type="entry name" value="Class_I_gatase-like"/>
</dbReference>
<evidence type="ECO:0000256" key="13">
    <source>
        <dbReference type="PIRSR" id="PIRSR000495-1"/>
    </source>
</evidence>
<evidence type="ECO:0000256" key="9">
    <source>
        <dbReference type="ARBA" id="ARBA00023239"/>
    </source>
</evidence>
<keyword evidence="15" id="KW-0808">Transferase</keyword>
<evidence type="ECO:0000256" key="4">
    <source>
        <dbReference type="ARBA" id="ARBA00022490"/>
    </source>
</evidence>
<protein>
    <recommendedName>
        <fullName evidence="12">Imidazole glycerol phosphate synthase subunit HisH</fullName>
        <ecNumber evidence="12">4.3.2.10</ecNumber>
    </recommendedName>
    <alternativeName>
        <fullName evidence="12">IGP synthase glutaminase subunit</fullName>
        <ecNumber evidence="12">3.5.1.2</ecNumber>
    </alternativeName>
    <alternativeName>
        <fullName evidence="12">IGP synthase subunit HisH</fullName>
    </alternativeName>
    <alternativeName>
        <fullName evidence="12">ImGP synthase subunit HisH</fullName>
        <shortName evidence="12">IGPS subunit HisH</shortName>
    </alternativeName>
</protein>
<comment type="catalytic activity">
    <reaction evidence="11 12">
        <text>L-glutamine + H2O = L-glutamate + NH4(+)</text>
        <dbReference type="Rhea" id="RHEA:15889"/>
        <dbReference type="ChEBI" id="CHEBI:15377"/>
        <dbReference type="ChEBI" id="CHEBI:28938"/>
        <dbReference type="ChEBI" id="CHEBI:29985"/>
        <dbReference type="ChEBI" id="CHEBI:58359"/>
        <dbReference type="EC" id="3.5.1.2"/>
    </reaction>
</comment>
<dbReference type="GO" id="GO:0005737">
    <property type="term" value="C:cytoplasm"/>
    <property type="evidence" value="ECO:0007669"/>
    <property type="project" value="UniProtKB-SubCell"/>
</dbReference>
<dbReference type="CDD" id="cd01748">
    <property type="entry name" value="GATase1_IGP_Synthase"/>
    <property type="match status" value="1"/>
</dbReference>
<evidence type="ECO:0000313" key="16">
    <source>
        <dbReference type="Proteomes" id="UP000295726"/>
    </source>
</evidence>
<name>A0A4R3K297_9FIRM</name>
<dbReference type="AlphaFoldDB" id="A0A4R3K297"/>
<dbReference type="Proteomes" id="UP000295726">
    <property type="component" value="Unassembled WGS sequence"/>
</dbReference>
<dbReference type="GO" id="GO:0000105">
    <property type="term" value="P:L-histidine biosynthetic process"/>
    <property type="evidence" value="ECO:0007669"/>
    <property type="project" value="UniProtKB-UniRule"/>
</dbReference>
<comment type="catalytic activity">
    <reaction evidence="10 12">
        <text>5-[(5-phospho-1-deoxy-D-ribulos-1-ylimino)methylamino]-1-(5-phospho-beta-D-ribosyl)imidazole-4-carboxamide + L-glutamine = D-erythro-1-(imidazol-4-yl)glycerol 3-phosphate + 5-amino-1-(5-phospho-beta-D-ribosyl)imidazole-4-carboxamide + L-glutamate + H(+)</text>
        <dbReference type="Rhea" id="RHEA:24793"/>
        <dbReference type="ChEBI" id="CHEBI:15378"/>
        <dbReference type="ChEBI" id="CHEBI:29985"/>
        <dbReference type="ChEBI" id="CHEBI:58278"/>
        <dbReference type="ChEBI" id="CHEBI:58359"/>
        <dbReference type="ChEBI" id="CHEBI:58475"/>
        <dbReference type="ChEBI" id="CHEBI:58525"/>
        <dbReference type="EC" id="4.3.2.10"/>
    </reaction>
</comment>
<dbReference type="InterPro" id="IPR017926">
    <property type="entry name" value="GATASE"/>
</dbReference>
<evidence type="ECO:0000256" key="1">
    <source>
        <dbReference type="ARBA" id="ARBA00004496"/>
    </source>
</evidence>
<dbReference type="UniPathway" id="UPA00031">
    <property type="reaction ID" value="UER00010"/>
</dbReference>
<evidence type="ECO:0000259" key="14">
    <source>
        <dbReference type="Pfam" id="PF00117"/>
    </source>
</evidence>
<dbReference type="PROSITE" id="PS51274">
    <property type="entry name" value="GATASE_COBBQ"/>
    <property type="match status" value="1"/>
</dbReference>